<evidence type="ECO:0000313" key="3">
    <source>
        <dbReference type="Proteomes" id="UP000694385"/>
    </source>
</evidence>
<feature type="region of interest" description="Disordered" evidence="1">
    <location>
        <begin position="66"/>
        <end position="99"/>
    </location>
</feature>
<keyword evidence="3" id="KW-1185">Reference proteome</keyword>
<proteinExistence type="predicted"/>
<name>A0A8C5KHL9_JACJA</name>
<sequence length="99" mass="11186">MTWSLPDGSLISGFHSEESFWEQSAGRTHNTRELVPHIALQGTWTGSPGQWCCWPCRCTLQRRCTGRSSRSETTREHGCAPLRARPESTGRKRAESEPE</sequence>
<organism evidence="2 3">
    <name type="scientific">Jaculus jaculus</name>
    <name type="common">Lesser Egyptian jerboa</name>
    <dbReference type="NCBI Taxonomy" id="51337"/>
    <lineage>
        <taxon>Eukaryota</taxon>
        <taxon>Metazoa</taxon>
        <taxon>Chordata</taxon>
        <taxon>Craniata</taxon>
        <taxon>Vertebrata</taxon>
        <taxon>Euteleostomi</taxon>
        <taxon>Mammalia</taxon>
        <taxon>Eutheria</taxon>
        <taxon>Euarchontoglires</taxon>
        <taxon>Glires</taxon>
        <taxon>Rodentia</taxon>
        <taxon>Myomorpha</taxon>
        <taxon>Dipodoidea</taxon>
        <taxon>Dipodidae</taxon>
        <taxon>Dipodinae</taxon>
        <taxon>Jaculus</taxon>
    </lineage>
</organism>
<reference evidence="2" key="2">
    <citation type="submission" date="2025-09" db="UniProtKB">
        <authorList>
            <consortium name="Ensembl"/>
        </authorList>
    </citation>
    <scope>IDENTIFICATION</scope>
</reference>
<feature type="compositionally biased region" description="Basic and acidic residues" evidence="1">
    <location>
        <begin position="69"/>
        <end position="99"/>
    </location>
</feature>
<dbReference type="Proteomes" id="UP000694385">
    <property type="component" value="Unassembled WGS sequence"/>
</dbReference>
<accession>A0A8C5KHL9</accession>
<dbReference type="AlphaFoldDB" id="A0A8C5KHL9"/>
<evidence type="ECO:0000313" key="2">
    <source>
        <dbReference type="Ensembl" id="ENSJJAP00000010295.1"/>
    </source>
</evidence>
<evidence type="ECO:0000256" key="1">
    <source>
        <dbReference type="SAM" id="MobiDB-lite"/>
    </source>
</evidence>
<dbReference type="GeneTree" id="ENSGT00900000143181"/>
<dbReference type="Ensembl" id="ENSJJAT00000016751.1">
    <property type="protein sequence ID" value="ENSJJAP00000010295.1"/>
    <property type="gene ID" value="ENSJJAG00000013932.1"/>
</dbReference>
<reference evidence="2" key="1">
    <citation type="submission" date="2025-08" db="UniProtKB">
        <authorList>
            <consortium name="Ensembl"/>
        </authorList>
    </citation>
    <scope>IDENTIFICATION</scope>
</reference>
<protein>
    <submittedName>
        <fullName evidence="2">Uncharacterized protein</fullName>
    </submittedName>
</protein>